<accession>A0A0C3B7Z4</accession>
<protein>
    <submittedName>
        <fullName evidence="1">Uncharacterized protein</fullName>
    </submittedName>
</protein>
<dbReference type="Proteomes" id="UP000054097">
    <property type="component" value="Unassembled WGS sequence"/>
</dbReference>
<dbReference type="EMBL" id="KN824294">
    <property type="protein sequence ID" value="KIM28244.1"/>
    <property type="molecule type" value="Genomic_DNA"/>
</dbReference>
<name>A0A0C3B7Z4_SERVB</name>
<gene>
    <name evidence="1" type="ORF">M408DRAFT_23948</name>
</gene>
<dbReference type="HOGENOM" id="CLU_791233_0_0_1"/>
<reference evidence="2" key="2">
    <citation type="submission" date="2015-01" db="EMBL/GenBank/DDBJ databases">
        <title>Evolutionary Origins and Diversification of the Mycorrhizal Mutualists.</title>
        <authorList>
            <consortium name="DOE Joint Genome Institute"/>
            <consortium name="Mycorrhizal Genomics Consortium"/>
            <person name="Kohler A."/>
            <person name="Kuo A."/>
            <person name="Nagy L.G."/>
            <person name="Floudas D."/>
            <person name="Copeland A."/>
            <person name="Barry K.W."/>
            <person name="Cichocki N."/>
            <person name="Veneault-Fourrey C."/>
            <person name="LaButti K."/>
            <person name="Lindquist E.A."/>
            <person name="Lipzen A."/>
            <person name="Lundell T."/>
            <person name="Morin E."/>
            <person name="Murat C."/>
            <person name="Riley R."/>
            <person name="Ohm R."/>
            <person name="Sun H."/>
            <person name="Tunlid A."/>
            <person name="Henrissat B."/>
            <person name="Grigoriev I.V."/>
            <person name="Hibbett D.S."/>
            <person name="Martin F."/>
        </authorList>
    </citation>
    <scope>NUCLEOTIDE SEQUENCE [LARGE SCALE GENOMIC DNA]</scope>
    <source>
        <strain evidence="2">MAFF 305830</strain>
    </source>
</reference>
<dbReference type="AlphaFoldDB" id="A0A0C3B7Z4"/>
<feature type="non-terminal residue" evidence="1">
    <location>
        <position position="1"/>
    </location>
</feature>
<sequence>ALAYIQIASDGPPPPTTLNLLAANFNTKRKVSAKSVSFFASAADAPPAYRAEDDAKAKKWFSPANATDRQWKFTSFVSAQQDDALLAALQAPQISLACNRAQLNNAATQYSQAASNITSGSISSLRTDLQNLALSLNNTLIPALSSTVAFYVKFAAGQNDPFSEPMTKERLSTITSDRLNQLTEGSNLAKAAESAFVTFQGSSSLVLDSLTAQTRAQAKELEIKQNSLRDHQNELSKYDWVKWWPIPPGLGAIIDAIVSSIKGDQNAINDLNREIGALNAAQSQVTAALSLSAPLRDLTADLSRGWSTLTTQTQQLQTFEQILENNPARDEKFRPIVQASWKTLSDNLARW</sequence>
<reference evidence="1 2" key="1">
    <citation type="submission" date="2014-04" db="EMBL/GenBank/DDBJ databases">
        <authorList>
            <consortium name="DOE Joint Genome Institute"/>
            <person name="Kuo A."/>
            <person name="Zuccaro A."/>
            <person name="Kohler A."/>
            <person name="Nagy L.G."/>
            <person name="Floudas D."/>
            <person name="Copeland A."/>
            <person name="Barry K.W."/>
            <person name="Cichocki N."/>
            <person name="Veneault-Fourrey C."/>
            <person name="LaButti K."/>
            <person name="Lindquist E.A."/>
            <person name="Lipzen A."/>
            <person name="Lundell T."/>
            <person name="Morin E."/>
            <person name="Murat C."/>
            <person name="Sun H."/>
            <person name="Tunlid A."/>
            <person name="Henrissat B."/>
            <person name="Grigoriev I.V."/>
            <person name="Hibbett D.S."/>
            <person name="Martin F."/>
            <person name="Nordberg H.P."/>
            <person name="Cantor M.N."/>
            <person name="Hua S.X."/>
        </authorList>
    </citation>
    <scope>NUCLEOTIDE SEQUENCE [LARGE SCALE GENOMIC DNA]</scope>
    <source>
        <strain evidence="1 2">MAFF 305830</strain>
    </source>
</reference>
<evidence type="ECO:0000313" key="1">
    <source>
        <dbReference type="EMBL" id="KIM28244.1"/>
    </source>
</evidence>
<organism evidence="1 2">
    <name type="scientific">Serendipita vermifera MAFF 305830</name>
    <dbReference type="NCBI Taxonomy" id="933852"/>
    <lineage>
        <taxon>Eukaryota</taxon>
        <taxon>Fungi</taxon>
        <taxon>Dikarya</taxon>
        <taxon>Basidiomycota</taxon>
        <taxon>Agaricomycotina</taxon>
        <taxon>Agaricomycetes</taxon>
        <taxon>Sebacinales</taxon>
        <taxon>Serendipitaceae</taxon>
        <taxon>Serendipita</taxon>
    </lineage>
</organism>
<keyword evidence="2" id="KW-1185">Reference proteome</keyword>
<dbReference type="OrthoDB" id="3242051at2759"/>
<proteinExistence type="predicted"/>
<evidence type="ECO:0000313" key="2">
    <source>
        <dbReference type="Proteomes" id="UP000054097"/>
    </source>
</evidence>